<reference evidence="2" key="1">
    <citation type="journal article" date="2018" name="Nat. Plants">
        <title>Whole-genome landscape of Medicago truncatula symbiotic genes.</title>
        <authorList>
            <person name="Pecrix Y."/>
            <person name="Gamas P."/>
            <person name="Carrere S."/>
        </authorList>
    </citation>
    <scope>NUCLEOTIDE SEQUENCE</scope>
    <source>
        <tissue evidence="2">Leaves</tissue>
    </source>
</reference>
<dbReference type="Gramene" id="rna1086">
    <property type="protein sequence ID" value="RHN77616.1"/>
    <property type="gene ID" value="gene1086"/>
</dbReference>
<dbReference type="InterPro" id="IPR013201">
    <property type="entry name" value="Prot_inhib_I29"/>
</dbReference>
<name>A0A396JHA9_MEDTR</name>
<comment type="caution">
    <text evidence="2">The sequence shown here is derived from an EMBL/GenBank/DDBJ whole genome shotgun (WGS) entry which is preliminary data.</text>
</comment>
<dbReference type="EMBL" id="PSQE01000001">
    <property type="protein sequence ID" value="RHN77616.1"/>
    <property type="molecule type" value="Genomic_DNA"/>
</dbReference>
<feature type="domain" description="Cathepsin propeptide inhibitor" evidence="1">
    <location>
        <begin position="1"/>
        <end position="39"/>
    </location>
</feature>
<gene>
    <name evidence="2" type="ORF">MtrunA17_Chr1g0156681</name>
</gene>
<evidence type="ECO:0000313" key="2">
    <source>
        <dbReference type="EMBL" id="RHN77616.1"/>
    </source>
</evidence>
<accession>A0A396JHA9</accession>
<dbReference type="Proteomes" id="UP000265566">
    <property type="component" value="Chromosome 1"/>
</dbReference>
<sequence>MLLHQKNYSSALEFTKRRNLFKKKLEHIHEFNKGYIYMSNSFIFFTLSSQYINILLKFLFTYFINFFFEEFTYFINLFCNLKTILSNFFGIC</sequence>
<evidence type="ECO:0000259" key="1">
    <source>
        <dbReference type="Pfam" id="PF08246"/>
    </source>
</evidence>
<organism evidence="2">
    <name type="scientific">Medicago truncatula</name>
    <name type="common">Barrel medic</name>
    <name type="synonym">Medicago tribuloides</name>
    <dbReference type="NCBI Taxonomy" id="3880"/>
    <lineage>
        <taxon>Eukaryota</taxon>
        <taxon>Viridiplantae</taxon>
        <taxon>Streptophyta</taxon>
        <taxon>Embryophyta</taxon>
        <taxon>Tracheophyta</taxon>
        <taxon>Spermatophyta</taxon>
        <taxon>Magnoliopsida</taxon>
        <taxon>eudicotyledons</taxon>
        <taxon>Gunneridae</taxon>
        <taxon>Pentapetalae</taxon>
        <taxon>rosids</taxon>
        <taxon>fabids</taxon>
        <taxon>Fabales</taxon>
        <taxon>Fabaceae</taxon>
        <taxon>Papilionoideae</taxon>
        <taxon>50 kb inversion clade</taxon>
        <taxon>NPAAA clade</taxon>
        <taxon>Hologalegina</taxon>
        <taxon>IRL clade</taxon>
        <taxon>Trifolieae</taxon>
        <taxon>Medicago</taxon>
    </lineage>
</organism>
<dbReference type="AlphaFoldDB" id="A0A396JHA9"/>
<protein>
    <recommendedName>
        <fullName evidence="1">Cathepsin propeptide inhibitor domain-containing protein</fullName>
    </recommendedName>
</protein>
<dbReference type="Pfam" id="PF08246">
    <property type="entry name" value="Inhibitor_I29"/>
    <property type="match status" value="1"/>
</dbReference>
<proteinExistence type="predicted"/>